<dbReference type="Gene3D" id="2.30.30.490">
    <property type="match status" value="1"/>
</dbReference>
<comment type="caution">
    <text evidence="4">The sequence shown here is derived from an EMBL/GenBank/DDBJ whole genome shotgun (WGS) entry which is preliminary data.</text>
</comment>
<evidence type="ECO:0000256" key="1">
    <source>
        <dbReference type="PROSITE-ProRule" id="PRU00176"/>
    </source>
</evidence>
<dbReference type="PANTHER" id="PTHR47073:SF2">
    <property type="entry name" value="PROTEIN ANTI-SILENCING 1"/>
    <property type="match status" value="1"/>
</dbReference>
<dbReference type="SMART" id="SM00439">
    <property type="entry name" value="BAH"/>
    <property type="match status" value="1"/>
</dbReference>
<dbReference type="FunFam" id="2.30.30.490:FF:000017">
    <property type="entry name" value="Bromo-adjacent homology (BAH) domain-containing protein"/>
    <property type="match status" value="1"/>
</dbReference>
<dbReference type="PANTHER" id="PTHR47073">
    <property type="entry name" value="PROTEIN ANTI-SILENCING 1"/>
    <property type="match status" value="1"/>
</dbReference>
<protein>
    <submittedName>
        <fullName evidence="4">Protein ANTI-SILENCING</fullName>
    </submittedName>
</protein>
<dbReference type="CDD" id="cd00590">
    <property type="entry name" value="RRM_SF"/>
    <property type="match status" value="1"/>
</dbReference>
<reference evidence="4" key="1">
    <citation type="submission" date="2023-02" db="EMBL/GenBank/DDBJ databases">
        <title>Genome of toxic invasive species Heracleum sosnowskyi carries increased number of genes despite the absence of recent whole-genome duplications.</title>
        <authorList>
            <person name="Schelkunov M."/>
            <person name="Shtratnikova V."/>
            <person name="Makarenko M."/>
            <person name="Klepikova A."/>
            <person name="Omelchenko D."/>
            <person name="Novikova G."/>
            <person name="Obukhova E."/>
            <person name="Bogdanov V."/>
            <person name="Penin A."/>
            <person name="Logacheva M."/>
        </authorList>
    </citation>
    <scope>NUCLEOTIDE SEQUENCE</scope>
    <source>
        <strain evidence="4">Hsosn_3</strain>
        <tissue evidence="4">Leaf</tissue>
    </source>
</reference>
<dbReference type="Gene3D" id="3.30.70.330">
    <property type="match status" value="1"/>
</dbReference>
<feature type="domain" description="BAH" evidence="3">
    <location>
        <begin position="42"/>
        <end position="169"/>
    </location>
</feature>
<sequence>MSTLQEKASEEESLDFEWGCRLGKGGLNKDVNFYKSFKFDGVEYFLNDCVYFWREEARELDIGKLVKMWETASHKRKVKTVWFLRPNDIKQWLGDVKPLENEIFLASGEGVGVSNINPPESICGKCKVVCTSDDRRNMQVSEEELNIADHTFFRRFDVDNYTISDKFTDLIAGQQVENFFNKKIDQKLKKLHVKADLNQESRKVGIPARAVRDNDSNSTASVMQLEKAASLAKKDHFIEKNTALKPKTIPKIVGTDSLPAKRKVRYLEDLHHANESDNSSYKKRLPLKNAVASGSKEDPANSVSLLPNLPDHMKSLLKSKHHYTDKRGPYRGELNNKEAKANLDSRGDPSEHQKGLRTLCQTTEVFRRPNVVKESSKWFKQKSWKERLERAHETNCLILLENLDPSYTSEDVEDIIWHAFQENVSATMVQHNKFCSRHNGRALVIFKSKDVADSVLSELNNRCLMLDDHRPVVARRRNLRHPEDPPNFFGHLYIDRPKYQKQRDAQNAVSTSHYAQQNTAEYELALHWWTLQRKSTLVWDALHKQQAKEMEVHVSQLKTHNTN</sequence>
<reference evidence="4" key="2">
    <citation type="submission" date="2023-05" db="EMBL/GenBank/DDBJ databases">
        <authorList>
            <person name="Schelkunov M.I."/>
        </authorList>
    </citation>
    <scope>NUCLEOTIDE SEQUENCE</scope>
    <source>
        <strain evidence="4">Hsosn_3</strain>
        <tissue evidence="4">Leaf</tissue>
    </source>
</reference>
<feature type="domain" description="RRM" evidence="2">
    <location>
        <begin position="396"/>
        <end position="479"/>
    </location>
</feature>
<dbReference type="InterPro" id="IPR012677">
    <property type="entry name" value="Nucleotide-bd_a/b_plait_sf"/>
</dbReference>
<evidence type="ECO:0000313" key="5">
    <source>
        <dbReference type="Proteomes" id="UP001237642"/>
    </source>
</evidence>
<dbReference type="EMBL" id="JAUIZM010000011">
    <property type="protein sequence ID" value="KAK1358238.1"/>
    <property type="molecule type" value="Genomic_DNA"/>
</dbReference>
<keyword evidence="1" id="KW-0694">RNA-binding</keyword>
<dbReference type="GO" id="GO:0003723">
    <property type="term" value="F:RNA binding"/>
    <property type="evidence" value="ECO:0007669"/>
    <property type="project" value="UniProtKB-UniRule"/>
</dbReference>
<dbReference type="Proteomes" id="UP001237642">
    <property type="component" value="Unassembled WGS sequence"/>
</dbReference>
<dbReference type="InterPro" id="IPR001025">
    <property type="entry name" value="BAH_dom"/>
</dbReference>
<dbReference type="PROSITE" id="PS50102">
    <property type="entry name" value="RRM"/>
    <property type="match status" value="1"/>
</dbReference>
<dbReference type="GO" id="GO:0003682">
    <property type="term" value="F:chromatin binding"/>
    <property type="evidence" value="ECO:0007669"/>
    <property type="project" value="InterPro"/>
</dbReference>
<dbReference type="Pfam" id="PF00076">
    <property type="entry name" value="RRM_1"/>
    <property type="match status" value="1"/>
</dbReference>
<accession>A0AAD8H0R1</accession>
<dbReference type="SUPFAM" id="SSF54928">
    <property type="entry name" value="RNA-binding domain, RBD"/>
    <property type="match status" value="1"/>
</dbReference>
<dbReference type="AlphaFoldDB" id="A0AAD8H0R1"/>
<gene>
    <name evidence="4" type="ORF">POM88_051494</name>
</gene>
<dbReference type="Pfam" id="PF01426">
    <property type="entry name" value="BAH"/>
    <property type="match status" value="1"/>
</dbReference>
<evidence type="ECO:0000259" key="2">
    <source>
        <dbReference type="PROSITE" id="PS50102"/>
    </source>
</evidence>
<dbReference type="InterPro" id="IPR000504">
    <property type="entry name" value="RRM_dom"/>
</dbReference>
<keyword evidence="5" id="KW-1185">Reference proteome</keyword>
<dbReference type="PROSITE" id="PS51038">
    <property type="entry name" value="BAH"/>
    <property type="match status" value="1"/>
</dbReference>
<dbReference type="InterPro" id="IPR035979">
    <property type="entry name" value="RBD_domain_sf"/>
</dbReference>
<evidence type="ECO:0000259" key="3">
    <source>
        <dbReference type="PROSITE" id="PS51038"/>
    </source>
</evidence>
<name>A0AAD8H0R1_9APIA</name>
<proteinExistence type="predicted"/>
<organism evidence="4 5">
    <name type="scientific">Heracleum sosnowskyi</name>
    <dbReference type="NCBI Taxonomy" id="360622"/>
    <lineage>
        <taxon>Eukaryota</taxon>
        <taxon>Viridiplantae</taxon>
        <taxon>Streptophyta</taxon>
        <taxon>Embryophyta</taxon>
        <taxon>Tracheophyta</taxon>
        <taxon>Spermatophyta</taxon>
        <taxon>Magnoliopsida</taxon>
        <taxon>eudicotyledons</taxon>
        <taxon>Gunneridae</taxon>
        <taxon>Pentapetalae</taxon>
        <taxon>asterids</taxon>
        <taxon>campanulids</taxon>
        <taxon>Apiales</taxon>
        <taxon>Apiaceae</taxon>
        <taxon>Apioideae</taxon>
        <taxon>apioid superclade</taxon>
        <taxon>Tordylieae</taxon>
        <taxon>Tordyliinae</taxon>
        <taxon>Heracleum</taxon>
    </lineage>
</organism>
<evidence type="ECO:0000313" key="4">
    <source>
        <dbReference type="EMBL" id="KAK1358238.1"/>
    </source>
</evidence>
<dbReference type="InterPro" id="IPR043151">
    <property type="entry name" value="BAH_sf"/>
</dbReference>